<feature type="region of interest" description="Disordered" evidence="1">
    <location>
        <begin position="1"/>
        <end position="30"/>
    </location>
</feature>
<evidence type="ECO:0000256" key="1">
    <source>
        <dbReference type="SAM" id="MobiDB-lite"/>
    </source>
</evidence>
<dbReference type="RefSeq" id="WP_174921574.1">
    <property type="nucleotide sequence ID" value="NZ_CABVPT010000019.1"/>
</dbReference>
<comment type="caution">
    <text evidence="2">The sequence shown here is derived from an EMBL/GenBank/DDBJ whole genome shotgun (WGS) entry which is preliminary data.</text>
</comment>
<dbReference type="Proteomes" id="UP001171606">
    <property type="component" value="Unassembled WGS sequence"/>
</dbReference>
<proteinExistence type="predicted"/>
<gene>
    <name evidence="2" type="ORF">QZM52_14680</name>
</gene>
<reference evidence="2" key="1">
    <citation type="submission" date="2023-07" db="EMBL/GenBank/DDBJ databases">
        <title>A collection of bacterial strains from the Burkholderia cepacia Research Laboratory and Repository.</title>
        <authorList>
            <person name="Lipuma J."/>
            <person name="Spilker T."/>
            <person name="Caverly L."/>
        </authorList>
    </citation>
    <scope>NUCLEOTIDE SEQUENCE</scope>
    <source>
        <strain evidence="2">AU42020</strain>
    </source>
</reference>
<sequence>MNFTVNDTVSTGAAPGAGDSRPVAHRSSQISAGPQYVADVLGRFGAEPAADAADAGEAAPVVLGYN</sequence>
<protein>
    <recommendedName>
        <fullName evidence="4">Molecular chaperone</fullName>
    </recommendedName>
</protein>
<dbReference type="EMBL" id="JAUJSQ010000004">
    <property type="protein sequence ID" value="MDN7932532.1"/>
    <property type="molecule type" value="Genomic_DNA"/>
</dbReference>
<organism evidence="2 3">
    <name type="scientific">Burkholderia metallica</name>
    <dbReference type="NCBI Taxonomy" id="488729"/>
    <lineage>
        <taxon>Bacteria</taxon>
        <taxon>Pseudomonadati</taxon>
        <taxon>Pseudomonadota</taxon>
        <taxon>Betaproteobacteria</taxon>
        <taxon>Burkholderiales</taxon>
        <taxon>Burkholderiaceae</taxon>
        <taxon>Burkholderia</taxon>
        <taxon>Burkholderia cepacia complex</taxon>
    </lineage>
</organism>
<evidence type="ECO:0000313" key="2">
    <source>
        <dbReference type="EMBL" id="MDN7932532.1"/>
    </source>
</evidence>
<feature type="compositionally biased region" description="Polar residues" evidence="1">
    <location>
        <begin position="1"/>
        <end position="11"/>
    </location>
</feature>
<accession>A0ABT8PBU8</accession>
<name>A0ABT8PBU8_9BURK</name>
<evidence type="ECO:0008006" key="4">
    <source>
        <dbReference type="Google" id="ProtNLM"/>
    </source>
</evidence>
<keyword evidence="3" id="KW-1185">Reference proteome</keyword>
<evidence type="ECO:0000313" key="3">
    <source>
        <dbReference type="Proteomes" id="UP001171606"/>
    </source>
</evidence>